<organism evidence="2 3">
    <name type="scientific">Wickerhamomyces anomalus (strain ATCC 58044 / CBS 1984 / NCYC 433 / NRRL Y-366-8)</name>
    <name type="common">Yeast</name>
    <name type="synonym">Hansenula anomala</name>
    <dbReference type="NCBI Taxonomy" id="683960"/>
    <lineage>
        <taxon>Eukaryota</taxon>
        <taxon>Fungi</taxon>
        <taxon>Dikarya</taxon>
        <taxon>Ascomycota</taxon>
        <taxon>Saccharomycotina</taxon>
        <taxon>Saccharomycetes</taxon>
        <taxon>Phaffomycetales</taxon>
        <taxon>Wickerhamomycetaceae</taxon>
        <taxon>Wickerhamomyces</taxon>
    </lineage>
</organism>
<proteinExistence type="predicted"/>
<gene>
    <name evidence="2" type="ORF">WICANDRAFT_70209</name>
</gene>
<dbReference type="AlphaFoldDB" id="A0A1E3NYL4"/>
<name>A0A1E3NYL4_WICAA</name>
<feature type="compositionally biased region" description="Polar residues" evidence="1">
    <location>
        <begin position="215"/>
        <end position="225"/>
    </location>
</feature>
<dbReference type="RefSeq" id="XP_019037473.1">
    <property type="nucleotide sequence ID" value="XM_019184195.1"/>
</dbReference>
<accession>A0A1E3NYL4</accession>
<evidence type="ECO:0000313" key="2">
    <source>
        <dbReference type="EMBL" id="ODQ58266.1"/>
    </source>
</evidence>
<feature type="region of interest" description="Disordered" evidence="1">
    <location>
        <begin position="209"/>
        <end position="232"/>
    </location>
</feature>
<dbReference type="GeneID" id="30201441"/>
<keyword evidence="3" id="KW-1185">Reference proteome</keyword>
<dbReference type="Proteomes" id="UP000094112">
    <property type="component" value="Unassembled WGS sequence"/>
</dbReference>
<protein>
    <submittedName>
        <fullName evidence="2">Uncharacterized protein</fullName>
    </submittedName>
</protein>
<evidence type="ECO:0000256" key="1">
    <source>
        <dbReference type="SAM" id="MobiDB-lite"/>
    </source>
</evidence>
<sequence length="232" mass="27411">MTSTAKRSYSPTIDDIRQFNIKRQRILNDFEGLSLSSASASPASKPKPSSSKHKEYIPDIEEFLINNQDDQDILESSKHIDIDNQDSAHWIIPNSIISIPGVDSKQVEFSYDRLKSRKLFENRYNIKNHDQYITNDEILYDYEILRYWSLMKYIKSPSLYIYEHWKHWYFNDCVTHLKHDDRIEMLPDDYSGEIDLTNEIQDYDNDLMIDDDDQNSTSYNANPSLTDEMDID</sequence>
<reference evidence="2 3" key="1">
    <citation type="journal article" date="2016" name="Proc. Natl. Acad. Sci. U.S.A.">
        <title>Comparative genomics of biotechnologically important yeasts.</title>
        <authorList>
            <person name="Riley R."/>
            <person name="Haridas S."/>
            <person name="Wolfe K.H."/>
            <person name="Lopes M.R."/>
            <person name="Hittinger C.T."/>
            <person name="Goeker M."/>
            <person name="Salamov A.A."/>
            <person name="Wisecaver J.H."/>
            <person name="Long T.M."/>
            <person name="Calvey C.H."/>
            <person name="Aerts A.L."/>
            <person name="Barry K.W."/>
            <person name="Choi C."/>
            <person name="Clum A."/>
            <person name="Coughlan A.Y."/>
            <person name="Deshpande S."/>
            <person name="Douglass A.P."/>
            <person name="Hanson S.J."/>
            <person name="Klenk H.-P."/>
            <person name="LaButti K.M."/>
            <person name="Lapidus A."/>
            <person name="Lindquist E.A."/>
            <person name="Lipzen A.M."/>
            <person name="Meier-Kolthoff J.P."/>
            <person name="Ohm R.A."/>
            <person name="Otillar R.P."/>
            <person name="Pangilinan J.L."/>
            <person name="Peng Y."/>
            <person name="Rokas A."/>
            <person name="Rosa C.A."/>
            <person name="Scheuner C."/>
            <person name="Sibirny A.A."/>
            <person name="Slot J.C."/>
            <person name="Stielow J.B."/>
            <person name="Sun H."/>
            <person name="Kurtzman C.P."/>
            <person name="Blackwell M."/>
            <person name="Grigoriev I.V."/>
            <person name="Jeffries T.W."/>
        </authorList>
    </citation>
    <scope>NUCLEOTIDE SEQUENCE [LARGE SCALE GENOMIC DNA]</scope>
    <source>
        <strain evidence="3">ATCC 58044 / CBS 1984 / NCYC 433 / NRRL Y-366-8</strain>
    </source>
</reference>
<evidence type="ECO:0000313" key="3">
    <source>
        <dbReference type="Proteomes" id="UP000094112"/>
    </source>
</evidence>
<dbReference type="OrthoDB" id="3980926at2759"/>
<dbReference type="EMBL" id="KV454212">
    <property type="protein sequence ID" value="ODQ58266.1"/>
    <property type="molecule type" value="Genomic_DNA"/>
</dbReference>